<dbReference type="InterPro" id="IPR036291">
    <property type="entry name" value="NAD(P)-bd_dom_sf"/>
</dbReference>
<dbReference type="SUPFAM" id="SSF52283">
    <property type="entry name" value="Formate/glycerate dehydrogenase catalytic domain-like"/>
    <property type="match status" value="1"/>
</dbReference>
<proteinExistence type="inferred from homology"/>
<dbReference type="SUPFAM" id="SSF51735">
    <property type="entry name" value="NAD(P)-binding Rossmann-fold domains"/>
    <property type="match status" value="1"/>
</dbReference>
<dbReference type="EMBL" id="LAZR01002895">
    <property type="protein sequence ID" value="KKN24281.1"/>
    <property type="molecule type" value="Genomic_DNA"/>
</dbReference>
<keyword evidence="2" id="KW-0560">Oxidoreductase</keyword>
<dbReference type="GO" id="GO:0051287">
    <property type="term" value="F:NAD binding"/>
    <property type="evidence" value="ECO:0007669"/>
    <property type="project" value="InterPro"/>
</dbReference>
<dbReference type="CDD" id="cd12173">
    <property type="entry name" value="PGDH_4"/>
    <property type="match status" value="1"/>
</dbReference>
<organism evidence="6">
    <name type="scientific">marine sediment metagenome</name>
    <dbReference type="NCBI Taxonomy" id="412755"/>
    <lineage>
        <taxon>unclassified sequences</taxon>
        <taxon>metagenomes</taxon>
        <taxon>ecological metagenomes</taxon>
    </lineage>
</organism>
<dbReference type="InterPro" id="IPR050857">
    <property type="entry name" value="D-2-hydroxyacid_DH"/>
</dbReference>
<dbReference type="Pfam" id="PF02826">
    <property type="entry name" value="2-Hacid_dh_C"/>
    <property type="match status" value="1"/>
</dbReference>
<protein>
    <recommendedName>
        <fullName evidence="7">S-adenosyl-L-homocysteine hydrolase NAD binding domain-containing protein</fullName>
    </recommendedName>
</protein>
<evidence type="ECO:0000256" key="3">
    <source>
        <dbReference type="ARBA" id="ARBA00023027"/>
    </source>
</evidence>
<name>A0A0F9RGZ2_9ZZZZ</name>
<feature type="domain" description="D-isomer specific 2-hydroxyacid dehydrogenase NAD-binding" evidence="5">
    <location>
        <begin position="105"/>
        <end position="285"/>
    </location>
</feature>
<evidence type="ECO:0000259" key="5">
    <source>
        <dbReference type="Pfam" id="PF02826"/>
    </source>
</evidence>
<reference evidence="6" key="1">
    <citation type="journal article" date="2015" name="Nature">
        <title>Complex archaea that bridge the gap between prokaryotes and eukaryotes.</title>
        <authorList>
            <person name="Spang A."/>
            <person name="Saw J.H."/>
            <person name="Jorgensen S.L."/>
            <person name="Zaremba-Niedzwiedzka K."/>
            <person name="Martijn J."/>
            <person name="Lind A.E."/>
            <person name="van Eijk R."/>
            <person name="Schleper C."/>
            <person name="Guy L."/>
            <person name="Ettema T.J."/>
        </authorList>
    </citation>
    <scope>NUCLEOTIDE SEQUENCE</scope>
</reference>
<dbReference type="FunFam" id="3.40.50.720:FF:000041">
    <property type="entry name" value="D-3-phosphoglycerate dehydrogenase"/>
    <property type="match status" value="1"/>
</dbReference>
<evidence type="ECO:0000256" key="1">
    <source>
        <dbReference type="ARBA" id="ARBA00005854"/>
    </source>
</evidence>
<keyword evidence="3" id="KW-0520">NAD</keyword>
<sequence>MKILISDKVQEEGIKILQDNGFEVEKNFKISNDELKREIGEYDGIVVRSRTKLTAEILEIAKNLKVIGRAGVGLDNIDLQKAAELKIEVLNTPEAPSISVAEFTLGLMFSLARHISKADRTMHLGEWNKTQYLGYTLKGKKLGLIGFGKVAKALTKRALALGMIVGVYSRFSKGLKAIEEAKQMGCEIYPSIEDLLKDAQIISLHVPATAKTENIINESRLKLMNKNSIIINTARGMLIDMKALVIALKNKEIRGAALDVYREEPLRNKEVWQFDGNLILTPHIGSQTKETQVLAAIKIAEKISKILKNK</sequence>
<dbReference type="PANTHER" id="PTHR42789:SF1">
    <property type="entry name" value="D-ISOMER SPECIFIC 2-HYDROXYACID DEHYDROGENASE FAMILY PROTEIN (AFU_ORTHOLOGUE AFUA_6G10090)"/>
    <property type="match status" value="1"/>
</dbReference>
<dbReference type="GO" id="GO:0047545">
    <property type="term" value="F:(S)-2-hydroxyglutarate dehydrogenase activity"/>
    <property type="evidence" value="ECO:0007669"/>
    <property type="project" value="UniProtKB-ARBA"/>
</dbReference>
<evidence type="ECO:0008006" key="7">
    <source>
        <dbReference type="Google" id="ProtNLM"/>
    </source>
</evidence>
<dbReference type="InterPro" id="IPR029753">
    <property type="entry name" value="D-isomer_DH_CS"/>
</dbReference>
<evidence type="ECO:0000259" key="4">
    <source>
        <dbReference type="Pfam" id="PF00389"/>
    </source>
</evidence>
<comment type="caution">
    <text evidence="6">The sequence shown here is derived from an EMBL/GenBank/DDBJ whole genome shotgun (WGS) entry which is preliminary data.</text>
</comment>
<feature type="domain" description="D-isomer specific 2-hydroxyacid dehydrogenase catalytic" evidence="4">
    <location>
        <begin position="3"/>
        <end position="309"/>
    </location>
</feature>
<dbReference type="InterPro" id="IPR006139">
    <property type="entry name" value="D-isomer_2_OHA_DH_cat_dom"/>
</dbReference>
<dbReference type="PROSITE" id="PS00670">
    <property type="entry name" value="D_2_HYDROXYACID_DH_2"/>
    <property type="match status" value="1"/>
</dbReference>
<evidence type="ECO:0000313" key="6">
    <source>
        <dbReference type="EMBL" id="KKN24281.1"/>
    </source>
</evidence>
<dbReference type="GO" id="GO:0004617">
    <property type="term" value="F:phosphoglycerate dehydrogenase activity"/>
    <property type="evidence" value="ECO:0007669"/>
    <property type="project" value="UniProtKB-ARBA"/>
</dbReference>
<dbReference type="AlphaFoldDB" id="A0A0F9RGZ2"/>
<gene>
    <name evidence="6" type="ORF">LCGC14_0896490</name>
</gene>
<accession>A0A0F9RGZ2</accession>
<dbReference type="Gene3D" id="3.40.50.720">
    <property type="entry name" value="NAD(P)-binding Rossmann-like Domain"/>
    <property type="match status" value="2"/>
</dbReference>
<dbReference type="Pfam" id="PF00389">
    <property type="entry name" value="2-Hacid_dh"/>
    <property type="match status" value="1"/>
</dbReference>
<comment type="similarity">
    <text evidence="1">Belongs to the D-isomer specific 2-hydroxyacid dehydrogenase family.</text>
</comment>
<dbReference type="PROSITE" id="PS00671">
    <property type="entry name" value="D_2_HYDROXYACID_DH_3"/>
    <property type="match status" value="1"/>
</dbReference>
<dbReference type="GO" id="GO:0006564">
    <property type="term" value="P:L-serine biosynthetic process"/>
    <property type="evidence" value="ECO:0007669"/>
    <property type="project" value="UniProtKB-ARBA"/>
</dbReference>
<dbReference type="InterPro" id="IPR006140">
    <property type="entry name" value="D-isomer_DH_NAD-bd"/>
</dbReference>
<evidence type="ECO:0000256" key="2">
    <source>
        <dbReference type="ARBA" id="ARBA00023002"/>
    </source>
</evidence>
<dbReference type="PANTHER" id="PTHR42789">
    <property type="entry name" value="D-ISOMER SPECIFIC 2-HYDROXYACID DEHYDROGENASE FAMILY PROTEIN (AFU_ORTHOLOGUE AFUA_6G10090)"/>
    <property type="match status" value="1"/>
</dbReference>